<organism evidence="2">
    <name type="scientific">Salpingoeca rosetta (strain ATCC 50818 / BSB-021)</name>
    <dbReference type="NCBI Taxonomy" id="946362"/>
    <lineage>
        <taxon>Eukaryota</taxon>
        <taxon>Choanoflagellata</taxon>
        <taxon>Craspedida</taxon>
        <taxon>Salpingoecidae</taxon>
        <taxon>Salpingoeca</taxon>
    </lineage>
</organism>
<accession>F2TWE4</accession>
<keyword evidence="2" id="KW-1185">Reference proteome</keyword>
<evidence type="ECO:0000313" key="1">
    <source>
        <dbReference type="EMBL" id="EGD72390.1"/>
    </source>
</evidence>
<dbReference type="GeneID" id="16067770"/>
<evidence type="ECO:0000313" key="2">
    <source>
        <dbReference type="Proteomes" id="UP000007799"/>
    </source>
</evidence>
<dbReference type="Gene3D" id="3.40.30.10">
    <property type="entry name" value="Glutaredoxin"/>
    <property type="match status" value="1"/>
</dbReference>
<dbReference type="InterPro" id="IPR036249">
    <property type="entry name" value="Thioredoxin-like_sf"/>
</dbReference>
<evidence type="ECO:0008006" key="3">
    <source>
        <dbReference type="Google" id="ProtNLM"/>
    </source>
</evidence>
<dbReference type="RefSeq" id="XP_004998959.1">
    <property type="nucleotide sequence ID" value="XM_004998902.1"/>
</dbReference>
<name>F2TWE4_SALR5</name>
<gene>
    <name evidence="1" type="ORF">PTSG_11585</name>
</gene>
<dbReference type="SUPFAM" id="SSF52833">
    <property type="entry name" value="Thioredoxin-like"/>
    <property type="match status" value="1"/>
</dbReference>
<reference evidence="1" key="1">
    <citation type="submission" date="2009-08" db="EMBL/GenBank/DDBJ databases">
        <title>Annotation of Salpingoeca rosetta.</title>
        <authorList>
            <consortium name="The Broad Institute Genome Sequencing Platform"/>
            <person name="Russ C."/>
            <person name="Cuomo C."/>
            <person name="Burger G."/>
            <person name="Gray M.W."/>
            <person name="Holland P.W.H."/>
            <person name="King N."/>
            <person name="Lang F.B.F."/>
            <person name="Roger A.J."/>
            <person name="Ruiz-Trillo I."/>
            <person name="Young S.K."/>
            <person name="Zeng Q."/>
            <person name="Gargeya S."/>
            <person name="Alvarado L."/>
            <person name="Berlin A."/>
            <person name="Chapman S.B."/>
            <person name="Chen Z."/>
            <person name="Freedman E."/>
            <person name="Gellesch M."/>
            <person name="Goldberg J."/>
            <person name="Griggs A."/>
            <person name="Gujja S."/>
            <person name="Heilman E."/>
            <person name="Heiman D."/>
            <person name="Howarth C."/>
            <person name="Mehta T."/>
            <person name="Neiman D."/>
            <person name="Pearson M."/>
            <person name="Roberts A."/>
            <person name="Saif S."/>
            <person name="Shea T."/>
            <person name="Shenoy N."/>
            <person name="Sisk P."/>
            <person name="Stolte C."/>
            <person name="Sykes S."/>
            <person name="White J."/>
            <person name="Yandava C."/>
            <person name="Haas B."/>
            <person name="Nusbaum C."/>
            <person name="Birren B."/>
        </authorList>
    </citation>
    <scope>NUCLEOTIDE SEQUENCE [LARGE SCALE GENOMIC DNA]</scope>
    <source>
        <strain evidence="1">ATCC 50818</strain>
    </source>
</reference>
<protein>
    <recommendedName>
        <fullName evidence="3">Glutathione peroxidase</fullName>
    </recommendedName>
</protein>
<dbReference type="EMBL" id="GL832955">
    <property type="protein sequence ID" value="EGD72390.1"/>
    <property type="molecule type" value="Genomic_DNA"/>
</dbReference>
<dbReference type="InParanoid" id="F2TWE4"/>
<dbReference type="AlphaFoldDB" id="F2TWE4"/>
<dbReference type="KEGG" id="sre:PTSG_11585"/>
<dbReference type="Proteomes" id="UP000007799">
    <property type="component" value="Unassembled WGS sequence"/>
</dbReference>
<sequence length="87" mass="8962">MPFVASVMGEQQRPVQRACGLAALLVGAAACACAVMASSTSAMAVSPVSSNGTTIFDFQDLVDIQGKPMNLSHFRGNVSLVINVASF</sequence>
<proteinExistence type="predicted"/>